<name>A0AAW2Q0V1_SESRA</name>
<gene>
    <name evidence="2" type="ORF">Sradi_3828100</name>
</gene>
<reference evidence="2" key="2">
    <citation type="journal article" date="2024" name="Plant">
        <title>Genomic evolution and insights into agronomic trait innovations of Sesamum species.</title>
        <authorList>
            <person name="Miao H."/>
            <person name="Wang L."/>
            <person name="Qu L."/>
            <person name="Liu H."/>
            <person name="Sun Y."/>
            <person name="Le M."/>
            <person name="Wang Q."/>
            <person name="Wei S."/>
            <person name="Zheng Y."/>
            <person name="Lin W."/>
            <person name="Duan Y."/>
            <person name="Cao H."/>
            <person name="Xiong S."/>
            <person name="Wang X."/>
            <person name="Wei L."/>
            <person name="Li C."/>
            <person name="Ma Q."/>
            <person name="Ju M."/>
            <person name="Zhao R."/>
            <person name="Li G."/>
            <person name="Mu C."/>
            <person name="Tian Q."/>
            <person name="Mei H."/>
            <person name="Zhang T."/>
            <person name="Gao T."/>
            <person name="Zhang H."/>
        </authorList>
    </citation>
    <scope>NUCLEOTIDE SEQUENCE</scope>
    <source>
        <strain evidence="2">G02</strain>
    </source>
</reference>
<protein>
    <submittedName>
        <fullName evidence="2">Uncharacterized protein</fullName>
    </submittedName>
</protein>
<evidence type="ECO:0000256" key="1">
    <source>
        <dbReference type="SAM" id="MobiDB-lite"/>
    </source>
</evidence>
<evidence type="ECO:0000313" key="2">
    <source>
        <dbReference type="EMBL" id="KAL0361436.1"/>
    </source>
</evidence>
<reference evidence="2" key="1">
    <citation type="submission" date="2020-06" db="EMBL/GenBank/DDBJ databases">
        <authorList>
            <person name="Li T."/>
            <person name="Hu X."/>
            <person name="Zhang T."/>
            <person name="Song X."/>
            <person name="Zhang H."/>
            <person name="Dai N."/>
            <person name="Sheng W."/>
            <person name="Hou X."/>
            <person name="Wei L."/>
        </authorList>
    </citation>
    <scope>NUCLEOTIDE SEQUENCE</scope>
    <source>
        <strain evidence="2">G02</strain>
        <tissue evidence="2">Leaf</tissue>
    </source>
</reference>
<dbReference type="EMBL" id="JACGWJ010000016">
    <property type="protein sequence ID" value="KAL0361436.1"/>
    <property type="molecule type" value="Genomic_DNA"/>
</dbReference>
<organism evidence="2">
    <name type="scientific">Sesamum radiatum</name>
    <name type="common">Black benniseed</name>
    <dbReference type="NCBI Taxonomy" id="300843"/>
    <lineage>
        <taxon>Eukaryota</taxon>
        <taxon>Viridiplantae</taxon>
        <taxon>Streptophyta</taxon>
        <taxon>Embryophyta</taxon>
        <taxon>Tracheophyta</taxon>
        <taxon>Spermatophyta</taxon>
        <taxon>Magnoliopsida</taxon>
        <taxon>eudicotyledons</taxon>
        <taxon>Gunneridae</taxon>
        <taxon>Pentapetalae</taxon>
        <taxon>asterids</taxon>
        <taxon>lamiids</taxon>
        <taxon>Lamiales</taxon>
        <taxon>Pedaliaceae</taxon>
        <taxon>Sesamum</taxon>
    </lineage>
</organism>
<comment type="caution">
    <text evidence="2">The sequence shown here is derived from an EMBL/GenBank/DDBJ whole genome shotgun (WGS) entry which is preliminary data.</text>
</comment>
<proteinExistence type="predicted"/>
<dbReference type="AlphaFoldDB" id="A0AAW2Q0V1"/>
<feature type="region of interest" description="Disordered" evidence="1">
    <location>
        <begin position="1"/>
        <end position="25"/>
    </location>
</feature>
<sequence>MINVGVNPNSTSPIHKKSDGPRRGKRARIVKNFGSDFVTYNIEDDQITFKDAMVSSKVKQWEEVLKSEVDSIVSNRNMGSSRSPPGCTTIRCKRIFKKKLKPYGIVDKFKATLVAKNFKQNEKE</sequence>
<accession>A0AAW2Q0V1</accession>
<feature type="compositionally biased region" description="Polar residues" evidence="1">
    <location>
        <begin position="1"/>
        <end position="13"/>
    </location>
</feature>